<evidence type="ECO:0000313" key="3">
    <source>
        <dbReference type="EMBL" id="RJF94676.1"/>
    </source>
</evidence>
<dbReference type="InterPro" id="IPR009528">
    <property type="entry name" value="Restrct_endonuc_II_BsuBI_C"/>
</dbReference>
<dbReference type="Pfam" id="PF06616">
    <property type="entry name" value="BsuBI_PstI_RE"/>
    <property type="match status" value="1"/>
</dbReference>
<dbReference type="AlphaFoldDB" id="A0A418WU23"/>
<dbReference type="InterPro" id="IPR041454">
    <property type="entry name" value="BsuBI/PstI_N"/>
</dbReference>
<keyword evidence="4" id="KW-1185">Reference proteome</keyword>
<feature type="domain" description="BsuBI/PstI restriction endonuclease" evidence="1">
    <location>
        <begin position="188"/>
        <end position="346"/>
    </location>
</feature>
<comment type="caution">
    <text evidence="3">The sequence shown here is derived from an EMBL/GenBank/DDBJ whole genome shotgun (WGS) entry which is preliminary data.</text>
</comment>
<dbReference type="GO" id="GO:0009036">
    <property type="term" value="F:type II site-specific deoxyribonuclease activity"/>
    <property type="evidence" value="ECO:0007669"/>
    <property type="project" value="InterPro"/>
</dbReference>
<evidence type="ECO:0000259" key="1">
    <source>
        <dbReference type="Pfam" id="PF06616"/>
    </source>
</evidence>
<evidence type="ECO:0000259" key="2">
    <source>
        <dbReference type="Pfam" id="PF17728"/>
    </source>
</evidence>
<gene>
    <name evidence="3" type="ORF">D3874_02290</name>
</gene>
<dbReference type="Gene3D" id="1.10.10.1820">
    <property type="entry name" value="BsuBI/PstI restriction endonuclease-like"/>
    <property type="match status" value="1"/>
</dbReference>
<keyword evidence="3" id="KW-0540">Nuclease</keyword>
<accession>A0A418WU23</accession>
<keyword evidence="3" id="KW-0378">Hydrolase</keyword>
<dbReference type="Gene3D" id="3.40.1350.80">
    <property type="match status" value="1"/>
</dbReference>
<reference evidence="3 4" key="1">
    <citation type="submission" date="2018-09" db="EMBL/GenBank/DDBJ databases">
        <authorList>
            <person name="Zhu H."/>
        </authorList>
    </citation>
    <scope>NUCLEOTIDE SEQUENCE [LARGE SCALE GENOMIC DNA]</scope>
    <source>
        <strain evidence="3 4">K1W22B-8</strain>
    </source>
</reference>
<dbReference type="GO" id="GO:0009307">
    <property type="term" value="P:DNA restriction-modification system"/>
    <property type="evidence" value="ECO:0007669"/>
    <property type="project" value="InterPro"/>
</dbReference>
<dbReference type="Pfam" id="PF17728">
    <property type="entry name" value="BsuBI_PstI_RE_N"/>
    <property type="match status" value="1"/>
</dbReference>
<dbReference type="InterPro" id="IPR041963">
    <property type="entry name" value="BsuBI/PstI_C_sf"/>
</dbReference>
<sequence length="366" mass="39477">MTLLPPYASRELVAGRLPLIFPHGTPHRTYCVRELAASTVFTALYIGAVEGADRYLGPVHVYRMTGEQAAKSADSERLAYADAVLRKGGQIEGKRWYADNTREPIRDETLRDGLVAVGAVTRREDLPTTSGLPRYALKRGFAALFDPALTGDQLEQAIGEFQAMHLSKNALARVNIIRAGAAARDTGVLVTFPNGETRQLAPGPSSFITKAVVEVFAKTFLTQPAILWLSESGNKVVLRDEKIAAAIGLKIEADKNLPDLILADLGTRDTLIVFVEVVATDGAMTARRQEALYALTDAAGFDRKHIAFLTAYQDRESAGFKKTVAQLAWGSFAWFASEPDHIIALRDGGASPVPLSALTGPACAGR</sequence>
<dbReference type="OrthoDB" id="9798907at2"/>
<dbReference type="EMBL" id="QYUK01000008">
    <property type="protein sequence ID" value="RJF94676.1"/>
    <property type="molecule type" value="Genomic_DNA"/>
</dbReference>
<name>A0A418WU23_9PROT</name>
<dbReference type="InterPro" id="IPR041962">
    <property type="entry name" value="BsuBI/PstI_N_sf"/>
</dbReference>
<dbReference type="GO" id="GO:0003677">
    <property type="term" value="F:DNA binding"/>
    <property type="evidence" value="ECO:0007669"/>
    <property type="project" value="InterPro"/>
</dbReference>
<feature type="domain" description="BsuBI/PstI restriction endonuclease HTH" evidence="2">
    <location>
        <begin position="13"/>
        <end position="173"/>
    </location>
</feature>
<proteinExistence type="predicted"/>
<protein>
    <submittedName>
        <fullName evidence="3">Restriction endonuclease</fullName>
    </submittedName>
</protein>
<evidence type="ECO:0000313" key="4">
    <source>
        <dbReference type="Proteomes" id="UP000284605"/>
    </source>
</evidence>
<dbReference type="Proteomes" id="UP000284605">
    <property type="component" value="Unassembled WGS sequence"/>
</dbReference>
<dbReference type="GO" id="GO:0000287">
    <property type="term" value="F:magnesium ion binding"/>
    <property type="evidence" value="ECO:0007669"/>
    <property type="project" value="InterPro"/>
</dbReference>
<keyword evidence="3" id="KW-0255">Endonuclease</keyword>
<organism evidence="3 4">
    <name type="scientific">Oleomonas cavernae</name>
    <dbReference type="NCBI Taxonomy" id="2320859"/>
    <lineage>
        <taxon>Bacteria</taxon>
        <taxon>Pseudomonadati</taxon>
        <taxon>Pseudomonadota</taxon>
        <taxon>Alphaproteobacteria</taxon>
        <taxon>Acetobacterales</taxon>
        <taxon>Acetobacteraceae</taxon>
        <taxon>Oleomonas</taxon>
    </lineage>
</organism>
<dbReference type="RefSeq" id="WP_119776011.1">
    <property type="nucleotide sequence ID" value="NZ_QYUK01000008.1"/>
</dbReference>